<reference evidence="1 2" key="1">
    <citation type="journal article" date="2016" name="BMC Genomics">
        <title>Combined genomic and structural analyses of a cultured magnetotactic bacterium reveals its niche adaptation to a dynamic environment.</title>
        <authorList>
            <person name="Araujo A.C."/>
            <person name="Morillo V."/>
            <person name="Cypriano J."/>
            <person name="Teixeira L.C."/>
            <person name="Leao P."/>
            <person name="Lyra S."/>
            <person name="Almeida L.G."/>
            <person name="Bazylinski D.A."/>
            <person name="Vasconcellos A.T."/>
            <person name="Abreu F."/>
            <person name="Lins U."/>
        </authorList>
    </citation>
    <scope>NUCLEOTIDE SEQUENCE [LARGE SCALE GENOMIC DNA]</scope>
    <source>
        <strain evidence="1 2">IT-1</strain>
    </source>
</reference>
<dbReference type="NCBIfam" id="NF045541">
    <property type="entry name" value="scaf_prot_MCP2"/>
    <property type="match status" value="1"/>
</dbReference>
<dbReference type="Pfam" id="PF25209">
    <property type="entry name" value="Phage_capsid_4"/>
    <property type="match status" value="1"/>
</dbReference>
<accession>A0A1Y2KBQ9</accession>
<dbReference type="OrthoDB" id="9806592at2"/>
<evidence type="ECO:0000313" key="2">
    <source>
        <dbReference type="Proteomes" id="UP000194003"/>
    </source>
</evidence>
<proteinExistence type="predicted"/>
<organism evidence="1 2">
    <name type="scientific">Magnetofaba australis IT-1</name>
    <dbReference type="NCBI Taxonomy" id="1434232"/>
    <lineage>
        <taxon>Bacteria</taxon>
        <taxon>Pseudomonadati</taxon>
        <taxon>Pseudomonadota</taxon>
        <taxon>Magnetococcia</taxon>
        <taxon>Magnetococcales</taxon>
        <taxon>Magnetococcaceae</taxon>
        <taxon>Magnetofaba</taxon>
    </lineage>
</organism>
<dbReference type="STRING" id="1434232.MAIT1_04685"/>
<dbReference type="EMBL" id="LVJN01000014">
    <property type="protein sequence ID" value="OSM07358.1"/>
    <property type="molecule type" value="Genomic_DNA"/>
</dbReference>
<protein>
    <submittedName>
        <fullName evidence="1">Putative peptidase U37</fullName>
    </submittedName>
</protein>
<sequence length="646" mass="70869">MSKQTVDLPMQVRAAAFAPESVDAEKRTIELVWSTGAAVRRRDSRSGKPYEEQLSLDARHVNLNRLNGGAPLLDSHRAWNLGDVIGVVERAWINDGSNGPEGRALVRFSEREEIEPLWRDIQSGVIRNVSVGYAVRSYEITEAEGEIPIWRAVDWEPMELSAVPVGADAGAGFRSGDSLNTPCELIRESGGDMETEVEEAAADPVAEEKTRQDPGLDPKALAQEAVAVERQRIGSIYDAQSKLGLERSFADNLVQRGVELDEARSQMIDAMASRDAQTQIRNHQVMAGQQDERETRKLGVETALLHRFDPTAHEMSEPAREWRGMTLLEMARSFLEAEGGSTRGLSRDEVATRALATSSDFPLILANVANKTLRNAYDSAPRTFHPFCRQVTASDFKAMHRVQLGEAPALEKVNESGEYKRGPLGEAQESYRVETYGKIISISRQVLINDDLDAFTRIPQLFGVAAANLESDVVWSVITANPKMADNKALFHADHKNLAGTPAALSVAAIGKGRTDMAKQVGLDGKTVINVRPNYLLVPAALETSAEQLLAQNLVPAKTADVVPQSMRTLSVISEPRLDAVSETAWYLVANPNQIDTIEYAYLEGQNGVYIETRVGFDVDGVEIKARLDFGAKAIDWRGFHKNAGA</sequence>
<dbReference type="RefSeq" id="WP_085440370.1">
    <property type="nucleotide sequence ID" value="NZ_LVJN01000014.1"/>
</dbReference>
<name>A0A1Y2KBQ9_9PROT</name>
<dbReference type="AlphaFoldDB" id="A0A1Y2KBQ9"/>
<keyword evidence="2" id="KW-1185">Reference proteome</keyword>
<evidence type="ECO:0000313" key="1">
    <source>
        <dbReference type="EMBL" id="OSM07358.1"/>
    </source>
</evidence>
<comment type="caution">
    <text evidence="1">The sequence shown here is derived from an EMBL/GenBank/DDBJ whole genome shotgun (WGS) entry which is preliminary data.</text>
</comment>
<gene>
    <name evidence="1" type="primary">u35</name>
    <name evidence="1" type="ORF">MAIT1_04685</name>
</gene>
<dbReference type="Proteomes" id="UP000194003">
    <property type="component" value="Unassembled WGS sequence"/>
</dbReference>